<gene>
    <name evidence="1" type="ORF">ILEXP_LOCUS32008</name>
</gene>
<proteinExistence type="predicted"/>
<evidence type="ECO:0000313" key="1">
    <source>
        <dbReference type="EMBL" id="CAK9163039.1"/>
    </source>
</evidence>
<sequence>MKPERKKGKEEPAAMVWDCGSPLYDSFELVSLSHLIERHMMALPSPGRSAPFIVPLSMPRSEDDATIMKMKHYREVGSLKMWKRKERKAEAA</sequence>
<dbReference type="PANTHER" id="PTHR33978">
    <property type="entry name" value="SERINE/THREONINE-KINASE"/>
    <property type="match status" value="1"/>
</dbReference>
<accession>A0ABC8T0X5</accession>
<dbReference type="Proteomes" id="UP001642360">
    <property type="component" value="Unassembled WGS sequence"/>
</dbReference>
<reference evidence="1 2" key="1">
    <citation type="submission" date="2024-02" db="EMBL/GenBank/DDBJ databases">
        <authorList>
            <person name="Vignale AGUSTIN F."/>
            <person name="Sosa J E."/>
            <person name="Modenutti C."/>
        </authorList>
    </citation>
    <scope>NUCLEOTIDE SEQUENCE [LARGE SCALE GENOMIC DNA]</scope>
</reference>
<dbReference type="EMBL" id="CAUOFW020003948">
    <property type="protein sequence ID" value="CAK9163039.1"/>
    <property type="molecule type" value="Genomic_DNA"/>
</dbReference>
<name>A0ABC8T0X5_9AQUA</name>
<organism evidence="1 2">
    <name type="scientific">Ilex paraguariensis</name>
    <name type="common">yerba mate</name>
    <dbReference type="NCBI Taxonomy" id="185542"/>
    <lineage>
        <taxon>Eukaryota</taxon>
        <taxon>Viridiplantae</taxon>
        <taxon>Streptophyta</taxon>
        <taxon>Embryophyta</taxon>
        <taxon>Tracheophyta</taxon>
        <taxon>Spermatophyta</taxon>
        <taxon>Magnoliopsida</taxon>
        <taxon>eudicotyledons</taxon>
        <taxon>Gunneridae</taxon>
        <taxon>Pentapetalae</taxon>
        <taxon>asterids</taxon>
        <taxon>campanulids</taxon>
        <taxon>Aquifoliales</taxon>
        <taxon>Aquifoliaceae</taxon>
        <taxon>Ilex</taxon>
    </lineage>
</organism>
<keyword evidence="2" id="KW-1185">Reference proteome</keyword>
<dbReference type="PANTHER" id="PTHR33978:SF18">
    <property type="entry name" value="OS01G0656300 PROTEIN"/>
    <property type="match status" value="1"/>
</dbReference>
<protein>
    <submittedName>
        <fullName evidence="1">Uncharacterized protein</fullName>
    </submittedName>
</protein>
<comment type="caution">
    <text evidence="1">The sequence shown here is derived from an EMBL/GenBank/DDBJ whole genome shotgun (WGS) entry which is preliminary data.</text>
</comment>
<dbReference type="AlphaFoldDB" id="A0ABC8T0X5"/>
<evidence type="ECO:0000313" key="2">
    <source>
        <dbReference type="Proteomes" id="UP001642360"/>
    </source>
</evidence>